<dbReference type="SUPFAM" id="SSF48150">
    <property type="entry name" value="DNA-glycosylase"/>
    <property type="match status" value="1"/>
</dbReference>
<comment type="similarity">
    <text evidence="1">Belongs to the type-1 OGG1 family.</text>
</comment>
<dbReference type="InterPro" id="IPR052054">
    <property type="entry name" value="Oxidative_DNA_repair_enzyme"/>
</dbReference>
<dbReference type="GO" id="GO:0006289">
    <property type="term" value="P:nucleotide-excision repair"/>
    <property type="evidence" value="ECO:0007669"/>
    <property type="project" value="InterPro"/>
</dbReference>
<keyword evidence="6" id="KW-0067">ATP-binding</keyword>
<comment type="catalytic activity">
    <reaction evidence="11">
        <text>2'-deoxyribonucleotide-(2'-deoxyribose 5'-phosphate)-2'-deoxyribonucleotide-DNA = a 3'-end 2'-deoxyribonucleotide-(2,3-dehydro-2,3-deoxyribose 5'-phosphate)-DNA + a 5'-end 5'-phospho-2'-deoxyribonucleoside-DNA + H(+)</text>
        <dbReference type="Rhea" id="RHEA:66592"/>
        <dbReference type="Rhea" id="RHEA-COMP:13180"/>
        <dbReference type="Rhea" id="RHEA-COMP:16897"/>
        <dbReference type="Rhea" id="RHEA-COMP:17067"/>
        <dbReference type="ChEBI" id="CHEBI:15378"/>
        <dbReference type="ChEBI" id="CHEBI:136412"/>
        <dbReference type="ChEBI" id="CHEBI:157695"/>
        <dbReference type="ChEBI" id="CHEBI:167181"/>
        <dbReference type="EC" id="4.2.99.18"/>
    </reaction>
</comment>
<dbReference type="InterPro" id="IPR003265">
    <property type="entry name" value="HhH-GPD_domain"/>
</dbReference>
<proteinExistence type="inferred from homology"/>
<accession>A0A914XXA3</accession>
<evidence type="ECO:0000256" key="9">
    <source>
        <dbReference type="ARBA" id="ARBA00023268"/>
    </source>
</evidence>
<evidence type="ECO:0000259" key="12">
    <source>
        <dbReference type="SMART" id="SM00478"/>
    </source>
</evidence>
<dbReference type="Pfam" id="PF08433">
    <property type="entry name" value="KTI12"/>
    <property type="match status" value="1"/>
</dbReference>
<dbReference type="GO" id="GO:0003684">
    <property type="term" value="F:damaged DNA binding"/>
    <property type="evidence" value="ECO:0007669"/>
    <property type="project" value="InterPro"/>
</dbReference>
<keyword evidence="3" id="KW-0547">Nucleotide-binding</keyword>
<dbReference type="Pfam" id="PF00730">
    <property type="entry name" value="HhH-GPD"/>
    <property type="match status" value="1"/>
</dbReference>
<keyword evidence="10" id="KW-0326">Glycosidase</keyword>
<evidence type="ECO:0000313" key="14">
    <source>
        <dbReference type="WBParaSite" id="PSU_v2.g12582.t1"/>
    </source>
</evidence>
<dbReference type="SUPFAM" id="SSF55945">
    <property type="entry name" value="TATA-box binding protein-like"/>
    <property type="match status" value="1"/>
</dbReference>
<protein>
    <recommendedName>
        <fullName evidence="2">DNA-(apurinic or apyrimidinic site) lyase</fullName>
        <ecNumber evidence="2">4.2.99.18</ecNumber>
    </recommendedName>
</protein>
<evidence type="ECO:0000256" key="4">
    <source>
        <dbReference type="ARBA" id="ARBA00022763"/>
    </source>
</evidence>
<dbReference type="InterPro" id="IPR013641">
    <property type="entry name" value="KTI12/PSTK"/>
</dbReference>
<dbReference type="SMART" id="SM00478">
    <property type="entry name" value="ENDO3c"/>
    <property type="match status" value="1"/>
</dbReference>
<dbReference type="GO" id="GO:0005634">
    <property type="term" value="C:nucleus"/>
    <property type="evidence" value="ECO:0007669"/>
    <property type="project" value="TreeGrafter"/>
</dbReference>
<evidence type="ECO:0000256" key="5">
    <source>
        <dbReference type="ARBA" id="ARBA00022801"/>
    </source>
</evidence>
<evidence type="ECO:0000256" key="2">
    <source>
        <dbReference type="ARBA" id="ARBA00012720"/>
    </source>
</evidence>
<dbReference type="InterPro" id="IPR011257">
    <property type="entry name" value="DNA_glycosylase"/>
</dbReference>
<keyword evidence="13" id="KW-1185">Reference proteome</keyword>
<reference evidence="14" key="1">
    <citation type="submission" date="2022-11" db="UniProtKB">
        <authorList>
            <consortium name="WormBaseParasite"/>
        </authorList>
    </citation>
    <scope>IDENTIFICATION</scope>
</reference>
<dbReference type="PANTHER" id="PTHR10242">
    <property type="entry name" value="8-OXOGUANINE DNA GLYCOSYLASE"/>
    <property type="match status" value="1"/>
</dbReference>
<dbReference type="Pfam" id="PF07934">
    <property type="entry name" value="OGG_N"/>
    <property type="match status" value="1"/>
</dbReference>
<evidence type="ECO:0000256" key="10">
    <source>
        <dbReference type="ARBA" id="ARBA00023295"/>
    </source>
</evidence>
<dbReference type="InterPro" id="IPR023170">
    <property type="entry name" value="HhH_base_excis_C"/>
</dbReference>
<dbReference type="InterPro" id="IPR012904">
    <property type="entry name" value="OGG_N"/>
</dbReference>
<dbReference type="AlphaFoldDB" id="A0A914XXA3"/>
<evidence type="ECO:0000313" key="13">
    <source>
        <dbReference type="Proteomes" id="UP000887577"/>
    </source>
</evidence>
<dbReference type="Gene3D" id="3.40.50.300">
    <property type="entry name" value="P-loop containing nucleotide triphosphate hydrolases"/>
    <property type="match status" value="1"/>
</dbReference>
<keyword evidence="5" id="KW-0378">Hydrolase</keyword>
<dbReference type="PANTHER" id="PTHR10242:SF2">
    <property type="entry name" value="N-GLYCOSYLASE_DNA LYASE"/>
    <property type="match status" value="1"/>
</dbReference>
<evidence type="ECO:0000256" key="8">
    <source>
        <dbReference type="ARBA" id="ARBA00023239"/>
    </source>
</evidence>
<dbReference type="SUPFAM" id="SSF52540">
    <property type="entry name" value="P-loop containing nucleoside triphosphate hydrolases"/>
    <property type="match status" value="1"/>
</dbReference>
<dbReference type="GO" id="GO:0034039">
    <property type="term" value="F:8-oxo-7,8-dihydroguanine DNA N-glycosylase activity"/>
    <property type="evidence" value="ECO:0007669"/>
    <property type="project" value="TreeGrafter"/>
</dbReference>
<evidence type="ECO:0000256" key="11">
    <source>
        <dbReference type="ARBA" id="ARBA00044632"/>
    </source>
</evidence>
<dbReference type="GO" id="GO:0140078">
    <property type="term" value="F:class I DNA-(apurinic or apyrimidinic site) endonuclease activity"/>
    <property type="evidence" value="ECO:0007669"/>
    <property type="project" value="UniProtKB-EC"/>
</dbReference>
<dbReference type="CDD" id="cd00056">
    <property type="entry name" value="ENDO3c"/>
    <property type="match status" value="1"/>
</dbReference>
<evidence type="ECO:0000256" key="6">
    <source>
        <dbReference type="ARBA" id="ARBA00022840"/>
    </source>
</evidence>
<feature type="domain" description="HhH-GPD" evidence="12">
    <location>
        <begin position="450"/>
        <end position="609"/>
    </location>
</feature>
<keyword evidence="4" id="KW-0227">DNA damage</keyword>
<dbReference type="Gene3D" id="3.30.310.40">
    <property type="match status" value="1"/>
</dbReference>
<dbReference type="InterPro" id="IPR027417">
    <property type="entry name" value="P-loop_NTPase"/>
</dbReference>
<keyword evidence="9" id="KW-0511">Multifunctional enzyme</keyword>
<dbReference type="EC" id="4.2.99.18" evidence="2"/>
<evidence type="ECO:0000256" key="3">
    <source>
        <dbReference type="ARBA" id="ARBA00022741"/>
    </source>
</evidence>
<dbReference type="Gene3D" id="1.10.1670.10">
    <property type="entry name" value="Helix-hairpin-Helix base-excision DNA repair enzymes (C-terminal)"/>
    <property type="match status" value="1"/>
</dbReference>
<evidence type="ECO:0000256" key="1">
    <source>
        <dbReference type="ARBA" id="ARBA00010679"/>
    </source>
</evidence>
<keyword evidence="8" id="KW-0456">Lyase</keyword>
<dbReference type="GO" id="GO:0005524">
    <property type="term" value="F:ATP binding"/>
    <property type="evidence" value="ECO:0007669"/>
    <property type="project" value="UniProtKB-KW"/>
</dbReference>
<sequence length="612" mass="70712">MPLLLLCGIPGAGKTTIAKKISENLGAPYFSFDDFIETQLQQPSTASCFSNDICAHLPKPITDNKEEEDLLKPMKIYRKSWENSIEDYLNQLITMGVSNPFILLDDNFYLQSQRRDFVKIGKRFGLKICSVKVLVDVKEAQKRNLERNNCKTDKRMLPKRLWINSEIIKKMDQKFEDSGIDYFYNSASSATANIFTFIQNFQKTYPDNFSMTKTTVPDSQPEHDESAIQAIDLLSREITSRIIASGYQRRGKEINDIRREFVETFKKKKLYPNLTADIVKLYSYFYLSRLSRRLCDMASDQIIQPCCSTTSEEPTTNFIKCDSKELNLDVVLLNGQSFRWKKDNNNDESEKLIGVACHRVWKIWRIDENQIAFQVLAKFPQAKVFSGESKDDEEVLKDYFQLNVNLSTLYTDWQTLDPHFSSIFQSNDKKFEGIRILQQPLLETIFSFICSANNNISRISNMVNTLAELYGNKITVKMEKDEKIQDFYDFPSIEQMENGLNGMEKILREKGFGYRAKYIAKSVETLSKIDGGFKNWEKKLKEMEYGNAKIEIQKLDGVGPKVADCICLMALNQHHVVPVDTHVFQITALHYLPELKKSKSVTDVIYKRIILD</sequence>
<evidence type="ECO:0000256" key="7">
    <source>
        <dbReference type="ARBA" id="ARBA00023204"/>
    </source>
</evidence>
<organism evidence="13 14">
    <name type="scientific">Panagrolaimus superbus</name>
    <dbReference type="NCBI Taxonomy" id="310955"/>
    <lineage>
        <taxon>Eukaryota</taxon>
        <taxon>Metazoa</taxon>
        <taxon>Ecdysozoa</taxon>
        <taxon>Nematoda</taxon>
        <taxon>Chromadorea</taxon>
        <taxon>Rhabditida</taxon>
        <taxon>Tylenchina</taxon>
        <taxon>Panagrolaimomorpha</taxon>
        <taxon>Panagrolaimoidea</taxon>
        <taxon>Panagrolaimidae</taxon>
        <taxon>Panagrolaimus</taxon>
    </lineage>
</organism>
<dbReference type="WBParaSite" id="PSU_v2.g12582.t1">
    <property type="protein sequence ID" value="PSU_v2.g12582.t1"/>
    <property type="gene ID" value="PSU_v2.g12582"/>
</dbReference>
<keyword evidence="7" id="KW-0234">DNA repair</keyword>
<dbReference type="GO" id="GO:0006285">
    <property type="term" value="P:base-excision repair, AP site formation"/>
    <property type="evidence" value="ECO:0007669"/>
    <property type="project" value="TreeGrafter"/>
</dbReference>
<dbReference type="Gene3D" id="1.10.340.30">
    <property type="entry name" value="Hypothetical protein, domain 2"/>
    <property type="match status" value="1"/>
</dbReference>
<dbReference type="Proteomes" id="UP000887577">
    <property type="component" value="Unplaced"/>
</dbReference>
<name>A0A914XXA3_9BILA</name>